<feature type="transmembrane region" description="Helical" evidence="1">
    <location>
        <begin position="162"/>
        <end position="180"/>
    </location>
</feature>
<feature type="transmembrane region" description="Helical" evidence="1">
    <location>
        <begin position="12"/>
        <end position="33"/>
    </location>
</feature>
<gene>
    <name evidence="2" type="ordered locus">Mpal_2743</name>
</gene>
<accession>B8GFX3</accession>
<sequence precursor="true">MPRIFSSPFSLLFLIALVLIGILLIPLLFLNIVGSAFTRLGFSGWQAVLIVLLTLVGSFVNIPVTTIRSSPLFPPDRFFGGRGSRFLPFFYRVPVYTETTTVAVNLGGAVVPVVISLLLSWAAVAVVGTGLLLQIGIGIVAVTIVTHLLAEPVPGLGISTPFFIPPITAALAGLLLAGGIGWESAVIAYIGGTIGTLIGADLLNWRSYRNLGAPLVSIGGAGTFDGIFLTGVLAVLLA</sequence>
<dbReference type="STRING" id="521011.Mpal_2743"/>
<evidence type="ECO:0000313" key="2">
    <source>
        <dbReference type="EMBL" id="ACL18006.1"/>
    </source>
</evidence>
<keyword evidence="1" id="KW-0472">Membrane</keyword>
<evidence type="ECO:0000256" key="1">
    <source>
        <dbReference type="SAM" id="Phobius"/>
    </source>
</evidence>
<name>B8GFX3_METPE</name>
<reference evidence="2 3" key="1">
    <citation type="journal article" date="2015" name="Genome Announc.">
        <title>Complete Genome Sequence of Methanosphaerula palustris E1-9CT, a Hydrogenotrophic Methanogen Isolated from a Minerotrophic Fen Peatland.</title>
        <authorList>
            <person name="Cadillo-Quiroz H."/>
            <person name="Browne P."/>
            <person name="Kyrpides N."/>
            <person name="Woyke T."/>
            <person name="Goodwin L."/>
            <person name="Detter C."/>
            <person name="Yavitt J.B."/>
            <person name="Zinder S.H."/>
        </authorList>
    </citation>
    <scope>NUCLEOTIDE SEQUENCE [LARGE SCALE GENOMIC DNA]</scope>
    <source>
        <strain evidence="3">ATCC BAA-1556 / DSM 19958 / E1-9c</strain>
    </source>
</reference>
<dbReference type="HOGENOM" id="CLU_082100_0_0_2"/>
<keyword evidence="1" id="KW-1133">Transmembrane helix</keyword>
<dbReference type="Pfam" id="PF07758">
    <property type="entry name" value="DUF1614"/>
    <property type="match status" value="1"/>
</dbReference>
<feature type="transmembrane region" description="Helical" evidence="1">
    <location>
        <begin position="215"/>
        <end position="237"/>
    </location>
</feature>
<dbReference type="OrthoDB" id="46118at2157"/>
<dbReference type="InterPro" id="IPR011672">
    <property type="entry name" value="DUF1614"/>
</dbReference>
<feature type="transmembrane region" description="Helical" evidence="1">
    <location>
        <begin position="131"/>
        <end position="150"/>
    </location>
</feature>
<evidence type="ECO:0008006" key="4">
    <source>
        <dbReference type="Google" id="ProtNLM"/>
    </source>
</evidence>
<dbReference type="eggNOG" id="arCOG02159">
    <property type="taxonomic scope" value="Archaea"/>
</dbReference>
<dbReference type="EMBL" id="CP001338">
    <property type="protein sequence ID" value="ACL18006.1"/>
    <property type="molecule type" value="Genomic_DNA"/>
</dbReference>
<dbReference type="RefSeq" id="WP_012619325.1">
    <property type="nucleotide sequence ID" value="NC_011832.1"/>
</dbReference>
<dbReference type="KEGG" id="mpl:Mpal_2743"/>
<proteinExistence type="predicted"/>
<feature type="transmembrane region" description="Helical" evidence="1">
    <location>
        <begin position="102"/>
        <end position="125"/>
    </location>
</feature>
<dbReference type="GeneID" id="7270851"/>
<protein>
    <recommendedName>
        <fullName evidence="4">DUF1614 domain-containing protein</fullName>
    </recommendedName>
</protein>
<feature type="transmembrane region" description="Helical" evidence="1">
    <location>
        <begin position="186"/>
        <end position="203"/>
    </location>
</feature>
<organism evidence="2 3">
    <name type="scientific">Methanosphaerula palustris (strain ATCC BAA-1556 / DSM 19958 / E1-9c)</name>
    <dbReference type="NCBI Taxonomy" id="521011"/>
    <lineage>
        <taxon>Archaea</taxon>
        <taxon>Methanobacteriati</taxon>
        <taxon>Methanobacteriota</taxon>
        <taxon>Stenosarchaea group</taxon>
        <taxon>Methanomicrobia</taxon>
        <taxon>Methanomicrobiales</taxon>
        <taxon>Methanoregulaceae</taxon>
        <taxon>Methanosphaerula</taxon>
    </lineage>
</organism>
<feature type="transmembrane region" description="Helical" evidence="1">
    <location>
        <begin position="45"/>
        <end position="64"/>
    </location>
</feature>
<keyword evidence="3" id="KW-1185">Reference proteome</keyword>
<keyword evidence="1" id="KW-0812">Transmembrane</keyword>
<dbReference type="AlphaFoldDB" id="B8GFX3"/>
<dbReference type="Proteomes" id="UP000002457">
    <property type="component" value="Chromosome"/>
</dbReference>
<evidence type="ECO:0000313" key="3">
    <source>
        <dbReference type="Proteomes" id="UP000002457"/>
    </source>
</evidence>